<accession>A0A8X6MAL6</accession>
<dbReference type="InterPro" id="IPR051052">
    <property type="entry name" value="Diverse_substrate_MTase"/>
</dbReference>
<dbReference type="OrthoDB" id="66144at2759"/>
<dbReference type="CDD" id="cd02440">
    <property type="entry name" value="AdoMet_MTases"/>
    <property type="match status" value="1"/>
</dbReference>
<evidence type="ECO:0000256" key="1">
    <source>
        <dbReference type="ARBA" id="ARBA00022603"/>
    </source>
</evidence>
<reference evidence="3" key="1">
    <citation type="submission" date="2020-08" db="EMBL/GenBank/DDBJ databases">
        <title>Multicomponent nature underlies the extraordinary mechanical properties of spider dragline silk.</title>
        <authorList>
            <person name="Kono N."/>
            <person name="Nakamura H."/>
            <person name="Mori M."/>
            <person name="Yoshida Y."/>
            <person name="Ohtoshi R."/>
            <person name="Malay A.D."/>
            <person name="Moran D.A.P."/>
            <person name="Tomita M."/>
            <person name="Numata K."/>
            <person name="Arakawa K."/>
        </authorList>
    </citation>
    <scope>NUCLEOTIDE SEQUENCE</scope>
</reference>
<evidence type="ECO:0000256" key="2">
    <source>
        <dbReference type="ARBA" id="ARBA00022679"/>
    </source>
</evidence>
<dbReference type="EMBL" id="BMAV01024893">
    <property type="protein sequence ID" value="GFS36986.1"/>
    <property type="molecule type" value="Genomic_DNA"/>
</dbReference>
<name>A0A8X6MAL6_9ARAC</name>
<dbReference type="GO" id="GO:0008168">
    <property type="term" value="F:methyltransferase activity"/>
    <property type="evidence" value="ECO:0007669"/>
    <property type="project" value="UniProtKB-KW"/>
</dbReference>
<keyword evidence="4" id="KW-1185">Reference proteome</keyword>
<comment type="caution">
    <text evidence="3">The sequence shown here is derived from an EMBL/GenBank/DDBJ whole genome shotgun (WGS) entry which is preliminary data.</text>
</comment>
<dbReference type="Proteomes" id="UP000886998">
    <property type="component" value="Unassembled WGS sequence"/>
</dbReference>
<organism evidence="3 4">
    <name type="scientific">Trichonephila inaurata madagascariensis</name>
    <dbReference type="NCBI Taxonomy" id="2747483"/>
    <lineage>
        <taxon>Eukaryota</taxon>
        <taxon>Metazoa</taxon>
        <taxon>Ecdysozoa</taxon>
        <taxon>Arthropoda</taxon>
        <taxon>Chelicerata</taxon>
        <taxon>Arachnida</taxon>
        <taxon>Araneae</taxon>
        <taxon>Araneomorphae</taxon>
        <taxon>Entelegynae</taxon>
        <taxon>Araneoidea</taxon>
        <taxon>Nephilidae</taxon>
        <taxon>Trichonephila</taxon>
        <taxon>Trichonephila inaurata</taxon>
    </lineage>
</organism>
<keyword evidence="2" id="KW-0808">Transferase</keyword>
<dbReference type="PANTHER" id="PTHR44942:SF4">
    <property type="entry name" value="METHYLTRANSFERASE TYPE 11 DOMAIN-CONTAINING PROTEIN"/>
    <property type="match status" value="1"/>
</dbReference>
<dbReference type="SUPFAM" id="SSF53335">
    <property type="entry name" value="S-adenosyl-L-methionine-dependent methyltransferases"/>
    <property type="match status" value="1"/>
</dbReference>
<gene>
    <name evidence="3" type="primary">AVEN_201813_1</name>
    <name evidence="3" type="ORF">TNIN_311031</name>
</gene>
<dbReference type="Gene3D" id="3.40.50.150">
    <property type="entry name" value="Vaccinia Virus protein VP39"/>
    <property type="match status" value="1"/>
</dbReference>
<dbReference type="AlphaFoldDB" id="A0A8X6MAL6"/>
<protein>
    <submittedName>
        <fullName evidence="3">Methyltransf_25 domain-containing protein</fullName>
    </submittedName>
</protein>
<dbReference type="PANTHER" id="PTHR44942">
    <property type="entry name" value="METHYLTRANSF_11 DOMAIN-CONTAINING PROTEIN"/>
    <property type="match status" value="1"/>
</dbReference>
<feature type="non-terminal residue" evidence="3">
    <location>
        <position position="1"/>
    </location>
</feature>
<dbReference type="InterPro" id="IPR029063">
    <property type="entry name" value="SAM-dependent_MTases_sf"/>
</dbReference>
<dbReference type="GO" id="GO:0032259">
    <property type="term" value="P:methylation"/>
    <property type="evidence" value="ECO:0007669"/>
    <property type="project" value="UniProtKB-KW"/>
</dbReference>
<dbReference type="Pfam" id="PF13489">
    <property type="entry name" value="Methyltransf_23"/>
    <property type="match status" value="1"/>
</dbReference>
<keyword evidence="1" id="KW-0489">Methyltransferase</keyword>
<evidence type="ECO:0000313" key="3">
    <source>
        <dbReference type="EMBL" id="GFS36986.1"/>
    </source>
</evidence>
<sequence>MPLNYDAEIFSQLDKPWDSIARFLILTLPELGWGSSHQEEVVMDVGCGPGRITSEFILPIFPQLKKIIAIDAVSSMIKLARSMNPHPKIEYTVANFEDRAVMDLWKRQITKLVCIQCFNRMSDQKEAFRRIYELLPPRGEAAFVFLLHNGYYDALPFLAKDPKWSSCLPQNSEEYPPESHVKNYTSFHYKNMVEDLGFTVVYCKQVQNVTTFPSDEIYA</sequence>
<proteinExistence type="predicted"/>
<evidence type="ECO:0000313" key="4">
    <source>
        <dbReference type="Proteomes" id="UP000886998"/>
    </source>
</evidence>